<evidence type="ECO:0000313" key="2">
    <source>
        <dbReference type="EMBL" id="MDS0296471.1"/>
    </source>
</evidence>
<reference evidence="2 3" key="1">
    <citation type="submission" date="2022-06" db="EMBL/GenBank/DDBJ databases">
        <title>Halogeometricum sp. a new haloarchaeum isolate from saline soil.</title>
        <authorList>
            <person name="Strakova D."/>
            <person name="Galisteo C."/>
            <person name="Sanchez-Porro C."/>
            <person name="Ventosa A."/>
        </authorList>
    </citation>
    <scope>NUCLEOTIDE SEQUENCE [LARGE SCALE GENOMIC DNA]</scope>
    <source>
        <strain evidence="3">S3BR25-2</strain>
    </source>
</reference>
<dbReference type="EMBL" id="JAMQOQ010000006">
    <property type="protein sequence ID" value="MDS0296471.1"/>
    <property type="molecule type" value="Genomic_DNA"/>
</dbReference>
<proteinExistence type="predicted"/>
<organism evidence="2 3">
    <name type="scientific">Halogeometricum luteum</name>
    <dbReference type="NCBI Taxonomy" id="2950537"/>
    <lineage>
        <taxon>Archaea</taxon>
        <taxon>Methanobacteriati</taxon>
        <taxon>Methanobacteriota</taxon>
        <taxon>Stenosarchaea group</taxon>
        <taxon>Halobacteria</taxon>
        <taxon>Halobacteriales</taxon>
        <taxon>Haloferacaceae</taxon>
        <taxon>Halogeometricum</taxon>
    </lineage>
</organism>
<keyword evidence="1" id="KW-1133">Transmembrane helix</keyword>
<protein>
    <recommendedName>
        <fullName evidence="4">Sulfite exporter TauE/SafE family protein</fullName>
    </recommendedName>
</protein>
<keyword evidence="3" id="KW-1185">Reference proteome</keyword>
<accession>A0ABU2G6Q8</accession>
<keyword evidence="1" id="KW-0812">Transmembrane</keyword>
<gene>
    <name evidence="2" type="ORF">NDI79_20060</name>
</gene>
<sequence>MADTSTNVPFWWVLLFVVLALGAGAAIVLALGGSLISGGSGVLLPILGLH</sequence>
<feature type="transmembrane region" description="Helical" evidence="1">
    <location>
        <begin position="12"/>
        <end position="36"/>
    </location>
</feature>
<evidence type="ECO:0008006" key="4">
    <source>
        <dbReference type="Google" id="ProtNLM"/>
    </source>
</evidence>
<evidence type="ECO:0000313" key="3">
    <source>
        <dbReference type="Proteomes" id="UP001254813"/>
    </source>
</evidence>
<dbReference type="RefSeq" id="WP_310930480.1">
    <property type="nucleotide sequence ID" value="NZ_JAMQOQ010000006.1"/>
</dbReference>
<keyword evidence="1" id="KW-0472">Membrane</keyword>
<dbReference type="Proteomes" id="UP001254813">
    <property type="component" value="Unassembled WGS sequence"/>
</dbReference>
<comment type="caution">
    <text evidence="2">The sequence shown here is derived from an EMBL/GenBank/DDBJ whole genome shotgun (WGS) entry which is preliminary data.</text>
</comment>
<evidence type="ECO:0000256" key="1">
    <source>
        <dbReference type="SAM" id="Phobius"/>
    </source>
</evidence>
<name>A0ABU2G6Q8_9EURY</name>